<name>A0A2X3I488_KLEPN</name>
<accession>A0A2X3I488</accession>
<dbReference type="Proteomes" id="UP000250675">
    <property type="component" value="Unassembled WGS sequence"/>
</dbReference>
<sequence>MKTLYVTGEESLQQVAMRAHRLGLPNGQPEHALGNQH</sequence>
<dbReference type="AlphaFoldDB" id="A0A2X3I488"/>
<proteinExistence type="predicted"/>
<evidence type="ECO:0000313" key="1">
    <source>
        <dbReference type="EMBL" id="SQC87332.1"/>
    </source>
</evidence>
<gene>
    <name evidence="1" type="ORF">NCTC9645_05451</name>
</gene>
<protein>
    <submittedName>
        <fullName evidence="1">DNA repair protein RadA</fullName>
    </submittedName>
</protein>
<evidence type="ECO:0000313" key="2">
    <source>
        <dbReference type="Proteomes" id="UP000250675"/>
    </source>
</evidence>
<organism evidence="1 2">
    <name type="scientific">Klebsiella pneumoniae</name>
    <dbReference type="NCBI Taxonomy" id="573"/>
    <lineage>
        <taxon>Bacteria</taxon>
        <taxon>Pseudomonadati</taxon>
        <taxon>Pseudomonadota</taxon>
        <taxon>Gammaproteobacteria</taxon>
        <taxon>Enterobacterales</taxon>
        <taxon>Enterobacteriaceae</taxon>
        <taxon>Klebsiella/Raoultella group</taxon>
        <taxon>Klebsiella</taxon>
        <taxon>Klebsiella pneumoniae complex</taxon>
    </lineage>
</organism>
<dbReference type="EMBL" id="UASO01000009">
    <property type="protein sequence ID" value="SQC87332.1"/>
    <property type="molecule type" value="Genomic_DNA"/>
</dbReference>
<reference evidence="1 2" key="1">
    <citation type="submission" date="2018-06" db="EMBL/GenBank/DDBJ databases">
        <authorList>
            <consortium name="Pathogen Informatics"/>
            <person name="Doyle S."/>
        </authorList>
    </citation>
    <scope>NUCLEOTIDE SEQUENCE [LARGE SCALE GENOMIC DNA]</scope>
    <source>
        <strain evidence="1 2">NCTC9645</strain>
    </source>
</reference>